<dbReference type="HOGENOM" id="CLU_1065684_0_0_1"/>
<feature type="compositionally biased region" description="Polar residues" evidence="1">
    <location>
        <begin position="16"/>
        <end position="26"/>
    </location>
</feature>
<feature type="compositionally biased region" description="Polar residues" evidence="1">
    <location>
        <begin position="176"/>
        <end position="185"/>
    </location>
</feature>
<evidence type="ECO:0000313" key="2">
    <source>
        <dbReference type="EMBL" id="EME45819.1"/>
    </source>
</evidence>
<evidence type="ECO:0000313" key="3">
    <source>
        <dbReference type="Proteomes" id="UP000016933"/>
    </source>
</evidence>
<evidence type="ECO:0000256" key="1">
    <source>
        <dbReference type="SAM" id="MobiDB-lite"/>
    </source>
</evidence>
<dbReference type="OMA" id="MEDNTIH"/>
<feature type="compositionally biased region" description="Polar residues" evidence="1">
    <location>
        <begin position="34"/>
        <end position="47"/>
    </location>
</feature>
<reference evidence="2 3" key="2">
    <citation type="journal article" date="2012" name="PLoS Pathog.">
        <title>Diverse lifestyles and strategies of plant pathogenesis encoded in the genomes of eighteen Dothideomycetes fungi.</title>
        <authorList>
            <person name="Ohm R.A."/>
            <person name="Feau N."/>
            <person name="Henrissat B."/>
            <person name="Schoch C.L."/>
            <person name="Horwitz B.A."/>
            <person name="Barry K.W."/>
            <person name="Condon B.J."/>
            <person name="Copeland A.C."/>
            <person name="Dhillon B."/>
            <person name="Glaser F."/>
            <person name="Hesse C.N."/>
            <person name="Kosti I."/>
            <person name="LaButti K."/>
            <person name="Lindquist E.A."/>
            <person name="Lucas S."/>
            <person name="Salamov A.A."/>
            <person name="Bradshaw R.E."/>
            <person name="Ciuffetti L."/>
            <person name="Hamelin R.C."/>
            <person name="Kema G.H.J."/>
            <person name="Lawrence C."/>
            <person name="Scott J.A."/>
            <person name="Spatafora J.W."/>
            <person name="Turgeon B.G."/>
            <person name="de Wit P.J.G.M."/>
            <person name="Zhong S."/>
            <person name="Goodwin S.B."/>
            <person name="Grigoriev I.V."/>
        </authorList>
    </citation>
    <scope>NUCLEOTIDE SEQUENCE [LARGE SCALE GENOMIC DNA]</scope>
    <source>
        <strain evidence="3">NZE10 / CBS 128990</strain>
    </source>
</reference>
<organism evidence="2 3">
    <name type="scientific">Dothistroma septosporum (strain NZE10 / CBS 128990)</name>
    <name type="common">Red band needle blight fungus</name>
    <name type="synonym">Mycosphaerella pini</name>
    <dbReference type="NCBI Taxonomy" id="675120"/>
    <lineage>
        <taxon>Eukaryota</taxon>
        <taxon>Fungi</taxon>
        <taxon>Dikarya</taxon>
        <taxon>Ascomycota</taxon>
        <taxon>Pezizomycotina</taxon>
        <taxon>Dothideomycetes</taxon>
        <taxon>Dothideomycetidae</taxon>
        <taxon>Mycosphaerellales</taxon>
        <taxon>Mycosphaerellaceae</taxon>
        <taxon>Dothistroma</taxon>
    </lineage>
</organism>
<dbReference type="EMBL" id="KB446538">
    <property type="protein sequence ID" value="EME45819.1"/>
    <property type="molecule type" value="Genomic_DNA"/>
</dbReference>
<keyword evidence="3" id="KW-1185">Reference proteome</keyword>
<name>N1PTT3_DOTSN</name>
<reference evidence="3" key="1">
    <citation type="journal article" date="2012" name="PLoS Genet.">
        <title>The genomes of the fungal plant pathogens Cladosporium fulvum and Dothistroma septosporum reveal adaptation to different hosts and lifestyles but also signatures of common ancestry.</title>
        <authorList>
            <person name="de Wit P.J.G.M."/>
            <person name="van der Burgt A."/>
            <person name="Oekmen B."/>
            <person name="Stergiopoulos I."/>
            <person name="Abd-Elsalam K.A."/>
            <person name="Aerts A.L."/>
            <person name="Bahkali A.H."/>
            <person name="Beenen H.G."/>
            <person name="Chettri P."/>
            <person name="Cox M.P."/>
            <person name="Datema E."/>
            <person name="de Vries R.P."/>
            <person name="Dhillon B."/>
            <person name="Ganley A.R."/>
            <person name="Griffiths S.A."/>
            <person name="Guo Y."/>
            <person name="Hamelin R.C."/>
            <person name="Henrissat B."/>
            <person name="Kabir M.S."/>
            <person name="Jashni M.K."/>
            <person name="Kema G."/>
            <person name="Klaubauf S."/>
            <person name="Lapidus A."/>
            <person name="Levasseur A."/>
            <person name="Lindquist E."/>
            <person name="Mehrabi R."/>
            <person name="Ohm R.A."/>
            <person name="Owen T.J."/>
            <person name="Salamov A."/>
            <person name="Schwelm A."/>
            <person name="Schijlen E."/>
            <person name="Sun H."/>
            <person name="van den Burg H.A."/>
            <person name="van Ham R.C.H.J."/>
            <person name="Zhang S."/>
            <person name="Goodwin S.B."/>
            <person name="Grigoriev I.V."/>
            <person name="Collemare J."/>
            <person name="Bradshaw R.E."/>
        </authorList>
    </citation>
    <scope>NUCLEOTIDE SEQUENCE [LARGE SCALE GENOMIC DNA]</scope>
    <source>
        <strain evidence="3">NZE10 / CBS 128990</strain>
    </source>
</reference>
<feature type="region of interest" description="Disordered" evidence="1">
    <location>
        <begin position="1"/>
        <end position="57"/>
    </location>
</feature>
<dbReference type="Proteomes" id="UP000016933">
    <property type="component" value="Unassembled WGS sequence"/>
</dbReference>
<dbReference type="STRING" id="675120.N1PTT3"/>
<feature type="region of interest" description="Disordered" evidence="1">
    <location>
        <begin position="172"/>
        <end position="191"/>
    </location>
</feature>
<dbReference type="AlphaFoldDB" id="N1PTT3"/>
<gene>
    <name evidence="2" type="ORF">DOTSEDRAFT_71498</name>
</gene>
<accession>N1PTT3</accession>
<dbReference type="OrthoDB" id="9975114at2759"/>
<protein>
    <submittedName>
        <fullName evidence="2">Uncharacterized protein</fullName>
    </submittedName>
</protein>
<sequence length="261" mass="28540">MNGRYPAIGGGGSRPVSRQSNISSRHVSPRESQEQLGSRSRTASRQPSLEAFSAVFGQPRPVQASTLPNVQSSHHRMPVELPACHQRMPAELPPIDTAQVVDPYIYAPAHVPTIPPSSRAPFRPKSAYELRANYRNSKTGRSTPIEVRRKAAEATLMEDNTIHNISNGPYAAASPRISSTNQENTRPPLPAVSSSEWLAAGAGVKKRKEVKKATSMYMQPIASRENFMAGETNGAKRSPGQRMATSWLDDRKSKENTLAFV</sequence>
<proteinExistence type="predicted"/>
<feature type="region of interest" description="Disordered" evidence="1">
    <location>
        <begin position="228"/>
        <end position="250"/>
    </location>
</feature>